<protein>
    <recommendedName>
        <fullName evidence="3">Copper amine oxidase-like N-terminal domain-containing protein</fullName>
    </recommendedName>
</protein>
<proteinExistence type="predicted"/>
<dbReference type="AlphaFoldDB" id="A0A3B0CUR0"/>
<name>A0A3B0CUR0_9BACL</name>
<dbReference type="Proteomes" id="UP000282311">
    <property type="component" value="Unassembled WGS sequence"/>
</dbReference>
<sequence>MNKGRLKKTLLLTATMGVVFTSGVYAKDTLQKVEAYLRPDFKVEVNGKIVKETPLIYDGSSYLPFKTIGELLGAVVSWDESKMTIKLAMPVQPQPGKGTSAGEDGEKEADGETGSGSETVKKPIVPPDVKVEESFTLDTPIAYNFVYKGVNYPTLVNLYKDDTYLRWKDISNIPIDVGNPKLTKEKLTGEMYVHLDLVKPYWGDEVKGDKRKYAIVEQGEVSEAKLQALNDYFGVYESGYTIKPLENENEYSVLARGSDKWFVQYNIRFWQSYDGKWNVSSTGWKTYPKESTKTP</sequence>
<evidence type="ECO:0000313" key="4">
    <source>
        <dbReference type="EMBL" id="RKN86699.1"/>
    </source>
</evidence>
<evidence type="ECO:0000313" key="5">
    <source>
        <dbReference type="Proteomes" id="UP000282311"/>
    </source>
</evidence>
<evidence type="ECO:0000259" key="3">
    <source>
        <dbReference type="Pfam" id="PF07833"/>
    </source>
</evidence>
<dbReference type="RefSeq" id="WP_120745405.1">
    <property type="nucleotide sequence ID" value="NZ_RBAH01000001.1"/>
</dbReference>
<evidence type="ECO:0000256" key="2">
    <source>
        <dbReference type="SAM" id="SignalP"/>
    </source>
</evidence>
<reference evidence="4 5" key="1">
    <citation type="journal article" date="2007" name="Int. J. Syst. Evol. Microbiol.">
        <title>Paenibacillus ginsengarvi sp. nov., isolated from soil from ginseng cultivation.</title>
        <authorList>
            <person name="Yoon M.H."/>
            <person name="Ten L.N."/>
            <person name="Im W.T."/>
        </authorList>
    </citation>
    <scope>NUCLEOTIDE SEQUENCE [LARGE SCALE GENOMIC DNA]</scope>
    <source>
        <strain evidence="4 5">KCTC 13059</strain>
    </source>
</reference>
<dbReference type="OrthoDB" id="2664348at2"/>
<feature type="signal peptide" evidence="2">
    <location>
        <begin position="1"/>
        <end position="26"/>
    </location>
</feature>
<feature type="region of interest" description="Disordered" evidence="1">
    <location>
        <begin position="90"/>
        <end position="123"/>
    </location>
</feature>
<evidence type="ECO:0000256" key="1">
    <source>
        <dbReference type="SAM" id="MobiDB-lite"/>
    </source>
</evidence>
<feature type="domain" description="Copper amine oxidase-like N-terminal" evidence="3">
    <location>
        <begin position="45"/>
        <end position="87"/>
    </location>
</feature>
<comment type="caution">
    <text evidence="4">The sequence shown here is derived from an EMBL/GenBank/DDBJ whole genome shotgun (WGS) entry which is preliminary data.</text>
</comment>
<dbReference type="EMBL" id="RBAH01000001">
    <property type="protein sequence ID" value="RKN86699.1"/>
    <property type="molecule type" value="Genomic_DNA"/>
</dbReference>
<gene>
    <name evidence="4" type="ORF">D7M11_01700</name>
</gene>
<organism evidence="4 5">
    <name type="scientific">Paenibacillus ginsengarvi</name>
    <dbReference type="NCBI Taxonomy" id="400777"/>
    <lineage>
        <taxon>Bacteria</taxon>
        <taxon>Bacillati</taxon>
        <taxon>Bacillota</taxon>
        <taxon>Bacilli</taxon>
        <taxon>Bacillales</taxon>
        <taxon>Paenibacillaceae</taxon>
        <taxon>Paenibacillus</taxon>
    </lineage>
</organism>
<keyword evidence="5" id="KW-1185">Reference proteome</keyword>
<accession>A0A3B0CUR0</accession>
<keyword evidence="2" id="KW-0732">Signal</keyword>
<feature type="chain" id="PRO_5017294572" description="Copper amine oxidase-like N-terminal domain-containing protein" evidence="2">
    <location>
        <begin position="27"/>
        <end position="295"/>
    </location>
</feature>
<dbReference type="Pfam" id="PF07833">
    <property type="entry name" value="Cu_amine_oxidN1"/>
    <property type="match status" value="1"/>
</dbReference>
<dbReference type="InterPro" id="IPR012854">
    <property type="entry name" value="Cu_amine_oxidase-like_N"/>
</dbReference>